<accession>A0A060Q125</accession>
<dbReference type="GO" id="GO:0009307">
    <property type="term" value="P:DNA restriction-modification system"/>
    <property type="evidence" value="ECO:0007669"/>
    <property type="project" value="UniProtKB-KW"/>
</dbReference>
<keyword evidence="1" id="KW-0489">Methyltransferase</keyword>
<keyword evidence="2" id="KW-0808">Transferase</keyword>
<dbReference type="REBASE" id="87594">
    <property type="entry name" value="M1.HpyNY40ORF1089P"/>
</dbReference>
<name>A0A060Q125_HELPX</name>
<reference evidence="5 6" key="1">
    <citation type="submission" date="2013-11" db="EMBL/GenBank/DDBJ databases">
        <title>Estimation of Helicobacter pylori bacteriophage ecology using H. pylori isolates.</title>
        <authorList>
            <person name="Uchiyama J."/>
            <person name="Takemura-Uchiyama I."/>
            <person name="Ujihara T."/>
            <person name="Matsuzaki S."/>
        </authorList>
    </citation>
    <scope>NUCLEOTIDE SEQUENCE [LARGE SCALE GENOMIC DNA]</scope>
    <source>
        <strain evidence="5 6">NY40</strain>
    </source>
</reference>
<gene>
    <name evidence="5" type="ORF">NY40_1089</name>
</gene>
<dbReference type="Proteomes" id="UP000031662">
    <property type="component" value="Chromosome"/>
</dbReference>
<dbReference type="SUPFAM" id="SSF53335">
    <property type="entry name" value="S-adenosyl-L-methionine-dependent methyltransferases"/>
    <property type="match status" value="1"/>
</dbReference>
<dbReference type="InterPro" id="IPR029063">
    <property type="entry name" value="SAM-dependent_MTases_sf"/>
</dbReference>
<sequence length="73" mass="8234">MYKVADIFCGAGGLSYGFSTHPYFELIWANDIDKDAILSYQANHKEAQTILCDIMQLHCHNLPCGYFKLSSQS</sequence>
<organism evidence="5 6">
    <name type="scientific">Helicobacter pylori NY40</name>
    <dbReference type="NCBI Taxonomy" id="1426844"/>
    <lineage>
        <taxon>Bacteria</taxon>
        <taxon>Pseudomonadati</taxon>
        <taxon>Campylobacterota</taxon>
        <taxon>Epsilonproteobacteria</taxon>
        <taxon>Campylobacterales</taxon>
        <taxon>Helicobacteraceae</taxon>
        <taxon>Helicobacter</taxon>
    </lineage>
</organism>
<dbReference type="Gene3D" id="3.40.50.150">
    <property type="entry name" value="Vaccinia Virus protein VP39"/>
    <property type="match status" value="1"/>
</dbReference>
<dbReference type="HOGENOM" id="CLU_178461_0_0_7"/>
<dbReference type="Pfam" id="PF00145">
    <property type="entry name" value="DNA_methylase"/>
    <property type="match status" value="1"/>
</dbReference>
<dbReference type="AlphaFoldDB" id="A0A060Q125"/>
<evidence type="ECO:0000256" key="4">
    <source>
        <dbReference type="ARBA" id="ARBA00047422"/>
    </source>
</evidence>
<dbReference type="GO" id="GO:0003886">
    <property type="term" value="F:DNA (cytosine-5-)-methyltransferase activity"/>
    <property type="evidence" value="ECO:0007669"/>
    <property type="project" value="UniProtKB-EC"/>
</dbReference>
<protein>
    <submittedName>
        <fullName evidence="5">Type II DNA modification enzyme</fullName>
    </submittedName>
</protein>
<evidence type="ECO:0000313" key="5">
    <source>
        <dbReference type="EMBL" id="BAO98096.1"/>
    </source>
</evidence>
<dbReference type="InterPro" id="IPR001525">
    <property type="entry name" value="C5_MeTfrase"/>
</dbReference>
<comment type="catalytic activity">
    <reaction evidence="4">
        <text>a 2'-deoxycytidine in DNA + S-adenosyl-L-methionine = a 5-methyl-2'-deoxycytidine in DNA + S-adenosyl-L-homocysteine + H(+)</text>
        <dbReference type="Rhea" id="RHEA:13681"/>
        <dbReference type="Rhea" id="RHEA-COMP:11369"/>
        <dbReference type="Rhea" id="RHEA-COMP:11370"/>
        <dbReference type="ChEBI" id="CHEBI:15378"/>
        <dbReference type="ChEBI" id="CHEBI:57856"/>
        <dbReference type="ChEBI" id="CHEBI:59789"/>
        <dbReference type="ChEBI" id="CHEBI:85452"/>
        <dbReference type="ChEBI" id="CHEBI:85454"/>
        <dbReference type="EC" id="2.1.1.37"/>
    </reaction>
</comment>
<dbReference type="EMBL" id="AP014523">
    <property type="protein sequence ID" value="BAO98096.1"/>
    <property type="molecule type" value="Genomic_DNA"/>
</dbReference>
<dbReference type="GO" id="GO:0032259">
    <property type="term" value="P:methylation"/>
    <property type="evidence" value="ECO:0007669"/>
    <property type="project" value="UniProtKB-KW"/>
</dbReference>
<evidence type="ECO:0000256" key="3">
    <source>
        <dbReference type="ARBA" id="ARBA00022747"/>
    </source>
</evidence>
<proteinExistence type="predicted"/>
<keyword evidence="3" id="KW-0680">Restriction system</keyword>
<evidence type="ECO:0000313" key="6">
    <source>
        <dbReference type="Proteomes" id="UP000031662"/>
    </source>
</evidence>
<evidence type="ECO:0000256" key="2">
    <source>
        <dbReference type="ARBA" id="ARBA00022679"/>
    </source>
</evidence>
<evidence type="ECO:0000256" key="1">
    <source>
        <dbReference type="ARBA" id="ARBA00022603"/>
    </source>
</evidence>